<proteinExistence type="predicted"/>
<dbReference type="Proteomes" id="UP001190700">
    <property type="component" value="Unassembled WGS sequence"/>
</dbReference>
<dbReference type="AlphaFoldDB" id="A0AAE0FXK9"/>
<feature type="compositionally biased region" description="Basic and acidic residues" evidence="1">
    <location>
        <begin position="32"/>
        <end position="41"/>
    </location>
</feature>
<sequence length="142" mass="15195">MEAEVELGMGVRVGWRGRREGEAEGEEEGEGEGERKGRAEVEGEEGGGVEEGGEDVKTDAAEEESTDTKLEASTVAVEGKYTVDFTSTLPPVRLAISTSSQVTPAELAICSWKLNRKEAPKLTLSKAEMLKSEKTHIRGNAG</sequence>
<name>A0AAE0FXK9_9CHLO</name>
<gene>
    <name evidence="2" type="ORF">CYMTET_23624</name>
</gene>
<feature type="compositionally biased region" description="Acidic residues" evidence="1">
    <location>
        <begin position="42"/>
        <end position="53"/>
    </location>
</feature>
<evidence type="ECO:0000256" key="1">
    <source>
        <dbReference type="SAM" id="MobiDB-lite"/>
    </source>
</evidence>
<comment type="caution">
    <text evidence="2">The sequence shown here is derived from an EMBL/GenBank/DDBJ whole genome shotgun (WGS) entry which is preliminary data.</text>
</comment>
<feature type="region of interest" description="Disordered" evidence="1">
    <location>
        <begin position="1"/>
        <end position="71"/>
    </location>
</feature>
<protein>
    <submittedName>
        <fullName evidence="2">Uncharacterized protein</fullName>
    </submittedName>
</protein>
<evidence type="ECO:0000313" key="2">
    <source>
        <dbReference type="EMBL" id="KAK3267847.1"/>
    </source>
</evidence>
<organism evidence="2 3">
    <name type="scientific">Cymbomonas tetramitiformis</name>
    <dbReference type="NCBI Taxonomy" id="36881"/>
    <lineage>
        <taxon>Eukaryota</taxon>
        <taxon>Viridiplantae</taxon>
        <taxon>Chlorophyta</taxon>
        <taxon>Pyramimonadophyceae</taxon>
        <taxon>Pyramimonadales</taxon>
        <taxon>Pyramimonadaceae</taxon>
        <taxon>Cymbomonas</taxon>
    </lineage>
</organism>
<keyword evidence="3" id="KW-1185">Reference proteome</keyword>
<dbReference type="EMBL" id="LGRX02012169">
    <property type="protein sequence ID" value="KAK3267847.1"/>
    <property type="molecule type" value="Genomic_DNA"/>
</dbReference>
<accession>A0AAE0FXK9</accession>
<evidence type="ECO:0000313" key="3">
    <source>
        <dbReference type="Proteomes" id="UP001190700"/>
    </source>
</evidence>
<reference evidence="2 3" key="1">
    <citation type="journal article" date="2015" name="Genome Biol. Evol.">
        <title>Comparative Genomics of a Bacterivorous Green Alga Reveals Evolutionary Causalities and Consequences of Phago-Mixotrophic Mode of Nutrition.</title>
        <authorList>
            <person name="Burns J.A."/>
            <person name="Paasch A."/>
            <person name="Narechania A."/>
            <person name="Kim E."/>
        </authorList>
    </citation>
    <scope>NUCLEOTIDE SEQUENCE [LARGE SCALE GENOMIC DNA]</scope>
    <source>
        <strain evidence="2 3">PLY_AMNH</strain>
    </source>
</reference>
<feature type="compositionally biased region" description="Basic and acidic residues" evidence="1">
    <location>
        <begin position="54"/>
        <end position="70"/>
    </location>
</feature>